<dbReference type="Gene3D" id="1.20.1560.10">
    <property type="entry name" value="ABC transporter type 1, transmembrane domain"/>
    <property type="match status" value="1"/>
</dbReference>
<keyword evidence="7 9" id="KW-0472">Membrane</keyword>
<dbReference type="GO" id="GO:0016887">
    <property type="term" value="F:ATP hydrolysis activity"/>
    <property type="evidence" value="ECO:0007669"/>
    <property type="project" value="InterPro"/>
</dbReference>
<dbReference type="InterPro" id="IPR036640">
    <property type="entry name" value="ABC1_TM_sf"/>
</dbReference>
<dbReference type="PROSITE" id="PS00211">
    <property type="entry name" value="ABC_TRANSPORTER_1"/>
    <property type="match status" value="1"/>
</dbReference>
<dbReference type="GO" id="GO:0005524">
    <property type="term" value="F:ATP binding"/>
    <property type="evidence" value="ECO:0007669"/>
    <property type="project" value="UniProtKB-KW"/>
</dbReference>
<dbReference type="SUPFAM" id="SSF52540">
    <property type="entry name" value="P-loop containing nucleoside triphosphate hydrolases"/>
    <property type="match status" value="1"/>
</dbReference>
<dbReference type="GO" id="GO:0015910">
    <property type="term" value="P:long-chain fatty acid import into peroxisome"/>
    <property type="evidence" value="ECO:0007669"/>
    <property type="project" value="TreeGrafter"/>
</dbReference>
<reference evidence="11" key="1">
    <citation type="journal article" date="2021" name="Open Biol.">
        <title>Shared evolutionary footprints suggest mitochondrial oxidative damage underlies multiple complex I losses in fungi.</title>
        <authorList>
            <person name="Schikora-Tamarit M.A."/>
            <person name="Marcet-Houben M."/>
            <person name="Nosek J."/>
            <person name="Gabaldon T."/>
        </authorList>
    </citation>
    <scope>NUCLEOTIDE SEQUENCE</scope>
    <source>
        <strain evidence="11">CBS6075</strain>
    </source>
</reference>
<dbReference type="GO" id="GO:0042760">
    <property type="term" value="P:very long-chain fatty acid catabolic process"/>
    <property type="evidence" value="ECO:0007669"/>
    <property type="project" value="TreeGrafter"/>
</dbReference>
<dbReference type="AlphaFoldDB" id="A0A9P8T4W3"/>
<dbReference type="OrthoDB" id="422637at2759"/>
<gene>
    <name evidence="11" type="ORF">OGAPHI_004355</name>
</gene>
<dbReference type="PANTHER" id="PTHR11384:SF69">
    <property type="entry name" value="PEROXISOMAL LONG-CHAIN FATTY ACID IMPORT PROTEIN 1"/>
    <property type="match status" value="1"/>
</dbReference>
<feature type="transmembrane region" description="Helical" evidence="9">
    <location>
        <begin position="172"/>
        <end position="191"/>
    </location>
</feature>
<keyword evidence="6 9" id="KW-1133">Transmembrane helix</keyword>
<evidence type="ECO:0000256" key="3">
    <source>
        <dbReference type="ARBA" id="ARBA00022692"/>
    </source>
</evidence>
<dbReference type="InterPro" id="IPR027417">
    <property type="entry name" value="P-loop_NTPase"/>
</dbReference>
<keyword evidence="4" id="KW-0547">Nucleotide-binding</keyword>
<evidence type="ECO:0000313" key="12">
    <source>
        <dbReference type="Proteomes" id="UP000769157"/>
    </source>
</evidence>
<evidence type="ECO:0000256" key="6">
    <source>
        <dbReference type="ARBA" id="ARBA00022989"/>
    </source>
</evidence>
<comment type="caution">
    <text evidence="11">The sequence shown here is derived from an EMBL/GenBank/DDBJ whole genome shotgun (WGS) entry which is preliminary data.</text>
</comment>
<dbReference type="InterPro" id="IPR017871">
    <property type="entry name" value="ABC_transporter-like_CS"/>
</dbReference>
<dbReference type="InterPro" id="IPR050835">
    <property type="entry name" value="ABC_transporter_sub-D"/>
</dbReference>
<dbReference type="GO" id="GO:0005741">
    <property type="term" value="C:mitochondrial outer membrane"/>
    <property type="evidence" value="ECO:0007669"/>
    <property type="project" value="InterPro"/>
</dbReference>
<evidence type="ECO:0000256" key="2">
    <source>
        <dbReference type="ARBA" id="ARBA00022448"/>
    </source>
</evidence>
<dbReference type="InterPro" id="IPR013262">
    <property type="entry name" value="OMP_MIM1/TOM13_mt"/>
</dbReference>
<feature type="region of interest" description="Disordered" evidence="8">
    <location>
        <begin position="727"/>
        <end position="755"/>
    </location>
</feature>
<proteinExistence type="inferred from homology"/>
<organism evidence="11 12">
    <name type="scientific">Ogataea philodendri</name>
    <dbReference type="NCBI Taxonomy" id="1378263"/>
    <lineage>
        <taxon>Eukaryota</taxon>
        <taxon>Fungi</taxon>
        <taxon>Dikarya</taxon>
        <taxon>Ascomycota</taxon>
        <taxon>Saccharomycotina</taxon>
        <taxon>Pichiomycetes</taxon>
        <taxon>Pichiales</taxon>
        <taxon>Pichiaceae</taxon>
        <taxon>Ogataea</taxon>
    </lineage>
</organism>
<dbReference type="GO" id="GO:0005778">
    <property type="term" value="C:peroxisomal membrane"/>
    <property type="evidence" value="ECO:0007669"/>
    <property type="project" value="TreeGrafter"/>
</dbReference>
<evidence type="ECO:0000256" key="9">
    <source>
        <dbReference type="SAM" id="Phobius"/>
    </source>
</evidence>
<evidence type="ECO:0000259" key="10">
    <source>
        <dbReference type="PROSITE" id="PS50893"/>
    </source>
</evidence>
<keyword evidence="12" id="KW-1185">Reference proteome</keyword>
<feature type="domain" description="ABC transporter" evidence="10">
    <location>
        <begin position="493"/>
        <end position="748"/>
    </location>
</feature>
<dbReference type="PANTHER" id="PTHR11384">
    <property type="entry name" value="ATP-BINDING CASSETTE, SUB-FAMILY D MEMBER"/>
    <property type="match status" value="1"/>
</dbReference>
<name>A0A9P8T4W3_9ASCO</name>
<evidence type="ECO:0000313" key="11">
    <source>
        <dbReference type="EMBL" id="KAH3666166.1"/>
    </source>
</evidence>
<keyword evidence="3 9" id="KW-0812">Transmembrane</keyword>
<feature type="transmembrane region" description="Helical" evidence="9">
    <location>
        <begin position="132"/>
        <end position="152"/>
    </location>
</feature>
<keyword evidence="5" id="KW-0067">ATP-binding</keyword>
<evidence type="ECO:0000256" key="5">
    <source>
        <dbReference type="ARBA" id="ARBA00022840"/>
    </source>
</evidence>
<sequence>MSLDHQDLDDLVNLATDIGTAHKQATEHPDVITQQESQDLDQFHEEAKQTAQDLDPQSVAADGAELPDPPEITADSVWSFLGSCGINLILPFINGVMLGFGEILAHEIGFRYNWSGAKLDYKSEKSRYILKYLAIQVVLSVIRALISLKVAALDGYLVSSLITKRFKSFFKYLVFWVLIGVPASLTEAFFVKTRQLLSQSVRMNMTDEVLDSYLPDNGNSTVYHLINKSKNESDRNTIDDPNQRITTVIEQFSDSLSAIPSQILVPILDIALAANQLSKTGEHVAEGGILLGLITTVSTLVLKVFTPNFSKFSALSNSLENKFHAYHSRIVNNNEEIALAKGHRREIDLLDMNYFELERFKRMELRRMAVYDFAVSFVFKYCLGAFGLLLCSLPIFTTAYQHNFYISDHASSRISADFVTNRRLLLTASDALGSLVRAKKNIQNLFGYSESIREFEQALTEINNSLDKDSAVETATNVRPLVKGPNVSYGDEISFQNVPLVTPTGTVLVQDLTFTIKSGDNLLIIGPNGCGKSSLFRILGGLWDVQAPGHLVIPSSKEDIFYLPQKSYLTYGSLREQIVYPHTVEEYKQKLQKANMDGTVKKDDSYLIGLLKMVKLEHLLEMASEKDDEDEDEMSHALETPLEIEKRWPDLLSVGEQQRLALARMYYHQPRFAVLDECTSSISPDLEQECYRLAIEEFGITVLSVCHRTSLWKFHSHILKFGTPGMVQSDSESHDSEGELSRASPLHDTPNTTTFTKFDPLKRLERHEELLRVEARLKNSSNIQKRLRALENRKNRSNKLIPALLHEDHGNLCRQRAGERDLLHSLKILSSDTFVLGVAPRNKDWQENTDLIRSIVKEIRIYHLNCLVAHVLNQWGTLWNLQNPSIDLVEPKQCKHSVESDGRVLASSHLARKFLEPKNLLECSVNDLGRNAAAWFQFLPHVCLLDQLDGLFVKRKILDIETKEVVHVAARLVQHQRFRIRRCLKLVVYVSGKVTVVLWNILLVSKLFILLSRRLNRRRQIG</sequence>
<dbReference type="CDD" id="cd03223">
    <property type="entry name" value="ABCD_peroxisomal_ALDP"/>
    <property type="match status" value="1"/>
</dbReference>
<accession>A0A9P8T4W3</accession>
<dbReference type="InterPro" id="IPR003439">
    <property type="entry name" value="ABC_transporter-like_ATP-bd"/>
</dbReference>
<dbReference type="Pfam" id="PF06472">
    <property type="entry name" value="ABC_membrane_2"/>
    <property type="match status" value="1"/>
</dbReference>
<dbReference type="RefSeq" id="XP_046061370.1">
    <property type="nucleotide sequence ID" value="XM_046205424.1"/>
</dbReference>
<dbReference type="SUPFAM" id="SSF90123">
    <property type="entry name" value="ABC transporter transmembrane region"/>
    <property type="match status" value="1"/>
</dbReference>
<evidence type="ECO:0000256" key="1">
    <source>
        <dbReference type="ARBA" id="ARBA00008575"/>
    </source>
</evidence>
<dbReference type="GeneID" id="70236320"/>
<evidence type="ECO:0000256" key="8">
    <source>
        <dbReference type="SAM" id="MobiDB-lite"/>
    </source>
</evidence>
<evidence type="ECO:0000256" key="7">
    <source>
        <dbReference type="ARBA" id="ARBA00023136"/>
    </source>
</evidence>
<dbReference type="GO" id="GO:0007031">
    <property type="term" value="P:peroxisome organization"/>
    <property type="evidence" value="ECO:0007669"/>
    <property type="project" value="TreeGrafter"/>
</dbReference>
<dbReference type="InterPro" id="IPR003593">
    <property type="entry name" value="AAA+_ATPase"/>
</dbReference>
<reference evidence="11" key="2">
    <citation type="submission" date="2021-01" db="EMBL/GenBank/DDBJ databases">
        <authorList>
            <person name="Schikora-Tamarit M.A."/>
        </authorList>
    </citation>
    <scope>NUCLEOTIDE SEQUENCE</scope>
    <source>
        <strain evidence="11">CBS6075</strain>
    </source>
</reference>
<dbReference type="GO" id="GO:0006635">
    <property type="term" value="P:fatty acid beta-oxidation"/>
    <property type="evidence" value="ECO:0007669"/>
    <property type="project" value="TreeGrafter"/>
</dbReference>
<dbReference type="GO" id="GO:0140359">
    <property type="term" value="F:ABC-type transporter activity"/>
    <property type="evidence" value="ECO:0007669"/>
    <property type="project" value="InterPro"/>
</dbReference>
<dbReference type="Gene3D" id="3.40.50.300">
    <property type="entry name" value="P-loop containing nucleotide triphosphate hydrolases"/>
    <property type="match status" value="1"/>
</dbReference>
<feature type="transmembrane region" description="Helical" evidence="9">
    <location>
        <begin position="986"/>
        <end position="1011"/>
    </location>
</feature>
<dbReference type="Pfam" id="PF00005">
    <property type="entry name" value="ABC_tran"/>
    <property type="match status" value="1"/>
</dbReference>
<keyword evidence="2" id="KW-0813">Transport</keyword>
<feature type="transmembrane region" description="Helical" evidence="9">
    <location>
        <begin position="369"/>
        <end position="396"/>
    </location>
</feature>
<dbReference type="PROSITE" id="PS50893">
    <property type="entry name" value="ABC_TRANSPORTER_2"/>
    <property type="match status" value="1"/>
</dbReference>
<dbReference type="InterPro" id="IPR011527">
    <property type="entry name" value="ABC1_TM_dom"/>
</dbReference>
<dbReference type="SMART" id="SM00382">
    <property type="entry name" value="AAA"/>
    <property type="match status" value="1"/>
</dbReference>
<feature type="compositionally biased region" description="Basic and acidic residues" evidence="8">
    <location>
        <begin position="731"/>
        <end position="740"/>
    </location>
</feature>
<dbReference type="EMBL" id="JAEUBE010000295">
    <property type="protein sequence ID" value="KAH3666166.1"/>
    <property type="molecule type" value="Genomic_DNA"/>
</dbReference>
<dbReference type="Proteomes" id="UP000769157">
    <property type="component" value="Unassembled WGS sequence"/>
</dbReference>
<dbReference type="GO" id="GO:0005324">
    <property type="term" value="F:long-chain fatty acid transmembrane transporter activity"/>
    <property type="evidence" value="ECO:0007669"/>
    <property type="project" value="TreeGrafter"/>
</dbReference>
<dbReference type="Pfam" id="PF08219">
    <property type="entry name" value="TOM13"/>
    <property type="match status" value="1"/>
</dbReference>
<protein>
    <recommendedName>
        <fullName evidence="10">ABC transporter domain-containing protein</fullName>
    </recommendedName>
</protein>
<comment type="similarity">
    <text evidence="1">Belongs to the ABC transporter superfamily. ABCD family. Peroxisomal fatty acyl CoA transporter (TC 3.A.1.203) subfamily.</text>
</comment>
<evidence type="ECO:0000256" key="4">
    <source>
        <dbReference type="ARBA" id="ARBA00022741"/>
    </source>
</evidence>